<dbReference type="EMBL" id="HBUE01098559">
    <property type="protein sequence ID" value="CAG6484136.1"/>
    <property type="molecule type" value="Transcribed_RNA"/>
</dbReference>
<dbReference type="PANTHER" id="PTHR21586:SF0">
    <property type="entry name" value="PP2C-LIKE DOMAIN-CONTAINING PROTEIN CG9801"/>
    <property type="match status" value="1"/>
</dbReference>
<dbReference type="PANTHER" id="PTHR21586">
    <property type="entry name" value="TIPA"/>
    <property type="match status" value="1"/>
</dbReference>
<evidence type="ECO:0000313" key="3">
    <source>
        <dbReference type="EMBL" id="CAG6484136.1"/>
    </source>
</evidence>
<dbReference type="SMART" id="SM00332">
    <property type="entry name" value="PP2Cc"/>
    <property type="match status" value="1"/>
</dbReference>
<dbReference type="AlphaFoldDB" id="A0A8D8FUI6"/>
<reference evidence="3" key="1">
    <citation type="submission" date="2021-05" db="EMBL/GenBank/DDBJ databases">
        <authorList>
            <person name="Alioto T."/>
            <person name="Alioto T."/>
            <person name="Gomez Garrido J."/>
        </authorList>
    </citation>
    <scope>NUCLEOTIDE SEQUENCE</scope>
</reference>
<sequence>MPSLRKKVTTYFRQLSFIADRENRGVCESKASNGSFLTKYLDGSWKPPDTIPKIESGKNPTELPSLDIGDYQAFADPITAAYTGPNEGLNGVRRARSYLSAGPEIDFIDTQDTPDKTCLPGILVHAQRKDLNVDKNANNRAHSSKKIVSVHTLSETCKDVKPSDKKCQNGLKKKNDLDNKNTVLTASNEIADPVANIQNWNKPNDDAYGISISLYEKNCISGEHTGDPIADCFGIIARENSSIMALADGVNWGNGARVAAQCAVQGSIDYLNSAIFGTQHSTTTTGVFISLVRSFWEAHAYIMEMNGALTTLTVIVILPLSKHNNKKAVFCANVGDSFGYVYSKINGVREITEGSHDVNSMRDMRDALGALGPVNGTNQPEMSNFTLSFTTAEEGDIVFITSDGVSDNFDPVVGKFAEPVIIRQDDEPSSSQSISRVQPLDMNKPVEPQSQLVVKTHNKNSRKLAPKPKSADIGKECTVESPTNNALAKDNLSKKTRGIYMRSKTFIEPRQRTTVNRVLISHLPLVTGKQRHQLTLLRIFDLLTYGIDGAMRPSTTAKQLCQLLIDFATCITSAKRKLLEQRELYYKTIVDKDGKRKEIPYNKQQQKIARKRMTDEKTFSSLPGKLDHATIVAYTVGRGRTFEETNL</sequence>
<dbReference type="InterPro" id="IPR036457">
    <property type="entry name" value="PPM-type-like_dom_sf"/>
</dbReference>
<feature type="region of interest" description="Disordered" evidence="1">
    <location>
        <begin position="424"/>
        <end position="476"/>
    </location>
</feature>
<dbReference type="Pfam" id="PF13672">
    <property type="entry name" value="PP2C_2"/>
    <property type="match status" value="1"/>
</dbReference>
<proteinExistence type="predicted"/>
<dbReference type="Gene3D" id="3.60.40.10">
    <property type="entry name" value="PPM-type phosphatase domain"/>
    <property type="match status" value="1"/>
</dbReference>
<dbReference type="InterPro" id="IPR053287">
    <property type="entry name" value="PP2C-like_domain"/>
</dbReference>
<dbReference type="PROSITE" id="PS51746">
    <property type="entry name" value="PPM_2"/>
    <property type="match status" value="1"/>
</dbReference>
<feature type="domain" description="PPM-type phosphatase" evidence="2">
    <location>
        <begin position="211"/>
        <end position="520"/>
    </location>
</feature>
<name>A0A8D8FUI6_CULPI</name>
<protein>
    <submittedName>
        <fullName evidence="3">PP2C-like domain-containing protein CG9801</fullName>
    </submittedName>
</protein>
<evidence type="ECO:0000256" key="1">
    <source>
        <dbReference type="SAM" id="MobiDB-lite"/>
    </source>
</evidence>
<evidence type="ECO:0000259" key="2">
    <source>
        <dbReference type="PROSITE" id="PS51746"/>
    </source>
</evidence>
<organism evidence="3">
    <name type="scientific">Culex pipiens</name>
    <name type="common">House mosquito</name>
    <dbReference type="NCBI Taxonomy" id="7175"/>
    <lineage>
        <taxon>Eukaryota</taxon>
        <taxon>Metazoa</taxon>
        <taxon>Ecdysozoa</taxon>
        <taxon>Arthropoda</taxon>
        <taxon>Hexapoda</taxon>
        <taxon>Insecta</taxon>
        <taxon>Pterygota</taxon>
        <taxon>Neoptera</taxon>
        <taxon>Endopterygota</taxon>
        <taxon>Diptera</taxon>
        <taxon>Nematocera</taxon>
        <taxon>Culicoidea</taxon>
        <taxon>Culicidae</taxon>
        <taxon>Culicinae</taxon>
        <taxon>Culicini</taxon>
        <taxon>Culex</taxon>
        <taxon>Culex</taxon>
    </lineage>
</organism>
<dbReference type="EMBL" id="HBUE01176515">
    <property type="protein sequence ID" value="CAG6518058.1"/>
    <property type="molecule type" value="Transcribed_RNA"/>
</dbReference>
<feature type="compositionally biased region" description="Basic residues" evidence="1">
    <location>
        <begin position="456"/>
        <end position="466"/>
    </location>
</feature>
<dbReference type="InterPro" id="IPR001932">
    <property type="entry name" value="PPM-type_phosphatase-like_dom"/>
</dbReference>
<dbReference type="SUPFAM" id="SSF81606">
    <property type="entry name" value="PP2C-like"/>
    <property type="match status" value="1"/>
</dbReference>
<accession>A0A8D8FUI6</accession>
<dbReference type="EMBL" id="HBUE01282030">
    <property type="protein sequence ID" value="CAG6569590.1"/>
    <property type="molecule type" value="Transcribed_RNA"/>
</dbReference>